<dbReference type="Pfam" id="PF02949">
    <property type="entry name" value="7tm_6"/>
    <property type="match status" value="1"/>
</dbReference>
<feature type="transmembrane region" description="Helical" evidence="10">
    <location>
        <begin position="371"/>
        <end position="389"/>
    </location>
</feature>
<evidence type="ECO:0000256" key="9">
    <source>
        <dbReference type="ARBA" id="ARBA00023224"/>
    </source>
</evidence>
<feature type="transmembrane region" description="Helical" evidence="10">
    <location>
        <begin position="255"/>
        <end position="283"/>
    </location>
</feature>
<dbReference type="PANTHER" id="PTHR21137:SF35">
    <property type="entry name" value="ODORANT RECEPTOR 19A-RELATED"/>
    <property type="match status" value="1"/>
</dbReference>
<evidence type="ECO:0000256" key="5">
    <source>
        <dbReference type="ARBA" id="ARBA00022725"/>
    </source>
</evidence>
<evidence type="ECO:0000256" key="2">
    <source>
        <dbReference type="ARBA" id="ARBA00022475"/>
    </source>
</evidence>
<keyword evidence="7 10" id="KW-0472">Membrane</keyword>
<dbReference type="EMBL" id="KK107660">
    <property type="protein sequence ID" value="EZA48252.1"/>
    <property type="molecule type" value="Genomic_DNA"/>
</dbReference>
<comment type="subcellular location">
    <subcellularLocation>
        <location evidence="1 10">Cell membrane</location>
        <topology evidence="1 10">Multi-pass membrane protein</topology>
    </subcellularLocation>
</comment>
<proteinExistence type="inferred from homology"/>
<dbReference type="GO" id="GO:0005886">
    <property type="term" value="C:plasma membrane"/>
    <property type="evidence" value="ECO:0007669"/>
    <property type="project" value="UniProtKB-SubCell"/>
</dbReference>
<reference evidence="11 12" key="1">
    <citation type="journal article" date="2014" name="Curr. Biol.">
        <title>The genome of the clonal raider ant Cerapachys biroi.</title>
        <authorList>
            <person name="Oxley P.R."/>
            <person name="Ji L."/>
            <person name="Fetter-Pruneda I."/>
            <person name="McKenzie S.K."/>
            <person name="Li C."/>
            <person name="Hu H."/>
            <person name="Zhang G."/>
            <person name="Kronauer D.J."/>
        </authorList>
    </citation>
    <scope>NUCLEOTIDE SEQUENCE [LARGE SCALE GENOMIC DNA]</scope>
</reference>
<dbReference type="AlphaFoldDB" id="A0A026VWW9"/>
<feature type="transmembrane region" description="Helical" evidence="10">
    <location>
        <begin position="59"/>
        <end position="77"/>
    </location>
</feature>
<keyword evidence="2" id="KW-1003">Cell membrane</keyword>
<keyword evidence="4 10" id="KW-0812">Transmembrane</keyword>
<sequence length="390" mass="45510">MTFAKSSFYNINRILLLVLGIWPDQKNKCMYVQRLFVWGIFTSFIICQLLLFFTEKYTVSLFFNTLSQSLPIMVCLLKYNAFCSNKKSVKLLLEQIEHDWITLDDRELEIMKQYASTSKLYVVTFISFAVATICIYAFLQLLPAILDFIIPLNISRPRYLYVRFEFSIDEEKHFYAITFYTVVSLFVASATVISIGTSILTFGNHSCAMLKIACYRMEHVMDKYKSLHFVKRNEIQNEMVRAVDIHRKAMEYTNILISTLMLLFFGLLVTGVISLTLNIFHLFYAFFDINSMEEILISTFLICAHFLYMFWANYAFQQIADHFHEIFIAAYAIPWYVAPVRIQKFIIFLLQRGTKNYTMQIGGVFTGSLEGFATLLSTSLSYFTVIYTTR</sequence>
<feature type="transmembrane region" description="Helical" evidence="10">
    <location>
        <begin position="295"/>
        <end position="316"/>
    </location>
</feature>
<evidence type="ECO:0000256" key="7">
    <source>
        <dbReference type="ARBA" id="ARBA00023136"/>
    </source>
</evidence>
<feature type="transmembrane region" description="Helical" evidence="10">
    <location>
        <begin position="174"/>
        <end position="202"/>
    </location>
</feature>
<evidence type="ECO:0000256" key="6">
    <source>
        <dbReference type="ARBA" id="ARBA00022989"/>
    </source>
</evidence>
<evidence type="ECO:0000256" key="8">
    <source>
        <dbReference type="ARBA" id="ARBA00023170"/>
    </source>
</evidence>
<dbReference type="GO" id="GO:0007165">
    <property type="term" value="P:signal transduction"/>
    <property type="evidence" value="ECO:0007669"/>
    <property type="project" value="UniProtKB-KW"/>
</dbReference>
<accession>A0A026VWW9</accession>
<evidence type="ECO:0000313" key="11">
    <source>
        <dbReference type="EMBL" id="EZA48252.1"/>
    </source>
</evidence>
<keyword evidence="12" id="KW-1185">Reference proteome</keyword>
<feature type="transmembrane region" description="Helical" evidence="10">
    <location>
        <begin position="328"/>
        <end position="351"/>
    </location>
</feature>
<dbReference type="OrthoDB" id="7548744at2759"/>
<evidence type="ECO:0000313" key="12">
    <source>
        <dbReference type="Proteomes" id="UP000053097"/>
    </source>
</evidence>
<evidence type="ECO:0000256" key="3">
    <source>
        <dbReference type="ARBA" id="ARBA00022606"/>
    </source>
</evidence>
<evidence type="ECO:0000256" key="4">
    <source>
        <dbReference type="ARBA" id="ARBA00022692"/>
    </source>
</evidence>
<feature type="transmembrane region" description="Helical" evidence="10">
    <location>
        <begin position="121"/>
        <end position="154"/>
    </location>
</feature>
<comment type="similarity">
    <text evidence="10">Belongs to the insect chemoreceptor superfamily. Heteromeric odorant receptor channel (TC 1.A.69) family.</text>
</comment>
<feature type="transmembrane region" description="Helical" evidence="10">
    <location>
        <begin position="35"/>
        <end position="53"/>
    </location>
</feature>
<keyword evidence="6 10" id="KW-1133">Transmembrane helix</keyword>
<comment type="caution">
    <text evidence="10">Lacks conserved residue(s) required for the propagation of feature annotation.</text>
</comment>
<dbReference type="GO" id="GO:0005549">
    <property type="term" value="F:odorant binding"/>
    <property type="evidence" value="ECO:0007669"/>
    <property type="project" value="InterPro"/>
</dbReference>
<dbReference type="PANTHER" id="PTHR21137">
    <property type="entry name" value="ODORANT RECEPTOR"/>
    <property type="match status" value="1"/>
</dbReference>
<organism evidence="11 12">
    <name type="scientific">Ooceraea biroi</name>
    <name type="common">Clonal raider ant</name>
    <name type="synonym">Cerapachys biroi</name>
    <dbReference type="NCBI Taxonomy" id="2015173"/>
    <lineage>
        <taxon>Eukaryota</taxon>
        <taxon>Metazoa</taxon>
        <taxon>Ecdysozoa</taxon>
        <taxon>Arthropoda</taxon>
        <taxon>Hexapoda</taxon>
        <taxon>Insecta</taxon>
        <taxon>Pterygota</taxon>
        <taxon>Neoptera</taxon>
        <taxon>Endopterygota</taxon>
        <taxon>Hymenoptera</taxon>
        <taxon>Apocrita</taxon>
        <taxon>Aculeata</taxon>
        <taxon>Formicoidea</taxon>
        <taxon>Formicidae</taxon>
        <taxon>Dorylinae</taxon>
        <taxon>Ooceraea</taxon>
    </lineage>
</organism>
<protein>
    <recommendedName>
        <fullName evidence="10">Odorant receptor</fullName>
    </recommendedName>
</protein>
<keyword evidence="3 10" id="KW-0716">Sensory transduction</keyword>
<keyword evidence="9 10" id="KW-0807">Transducer</keyword>
<dbReference type="GO" id="GO:0004984">
    <property type="term" value="F:olfactory receptor activity"/>
    <property type="evidence" value="ECO:0007669"/>
    <property type="project" value="InterPro"/>
</dbReference>
<keyword evidence="8 10" id="KW-0675">Receptor</keyword>
<keyword evidence="5 10" id="KW-0552">Olfaction</keyword>
<dbReference type="Proteomes" id="UP000053097">
    <property type="component" value="Unassembled WGS sequence"/>
</dbReference>
<evidence type="ECO:0000256" key="10">
    <source>
        <dbReference type="RuleBase" id="RU351113"/>
    </source>
</evidence>
<dbReference type="InterPro" id="IPR004117">
    <property type="entry name" value="7tm6_olfct_rcpt"/>
</dbReference>
<name>A0A026VWW9_OOCBI</name>
<evidence type="ECO:0000256" key="1">
    <source>
        <dbReference type="ARBA" id="ARBA00004651"/>
    </source>
</evidence>
<gene>
    <name evidence="11" type="ORF">X777_14152</name>
</gene>